<dbReference type="Pfam" id="PF12897">
    <property type="entry name" value="Asp_aminotransf"/>
    <property type="match status" value="1"/>
</dbReference>
<comment type="caution">
    <text evidence="1">The sequence shown here is derived from an EMBL/GenBank/DDBJ whole genome shotgun (WGS) entry which is preliminary data.</text>
</comment>
<keyword evidence="2" id="KW-1185">Reference proteome</keyword>
<dbReference type="Gene3D" id="3.90.1150.10">
    <property type="entry name" value="Aspartate Aminotransferase, domain 1"/>
    <property type="match status" value="1"/>
</dbReference>
<dbReference type="Gene3D" id="3.40.640.10">
    <property type="entry name" value="Type I PLP-dependent aspartate aminotransferase-like (Major domain)"/>
    <property type="match status" value="1"/>
</dbReference>
<dbReference type="RefSeq" id="WP_160954240.1">
    <property type="nucleotide sequence ID" value="NZ_WWEQ01000082.1"/>
</dbReference>
<dbReference type="InterPro" id="IPR015421">
    <property type="entry name" value="PyrdxlP-dep_Trfase_major"/>
</dbReference>
<dbReference type="EMBL" id="WWEQ01000082">
    <property type="protein sequence ID" value="MYM20831.1"/>
    <property type="molecule type" value="Genomic_DNA"/>
</dbReference>
<dbReference type="SUPFAM" id="SSF53383">
    <property type="entry name" value="PLP-dependent transferases"/>
    <property type="match status" value="1"/>
</dbReference>
<dbReference type="InterPro" id="IPR015424">
    <property type="entry name" value="PyrdxlP-dep_Trfase"/>
</dbReference>
<organism evidence="1 2">
    <name type="scientific">Brevibacterium rongguiense</name>
    <dbReference type="NCBI Taxonomy" id="2695267"/>
    <lineage>
        <taxon>Bacteria</taxon>
        <taxon>Bacillati</taxon>
        <taxon>Actinomycetota</taxon>
        <taxon>Actinomycetes</taxon>
        <taxon>Micrococcales</taxon>
        <taxon>Brevibacteriaceae</taxon>
        <taxon>Brevibacterium</taxon>
    </lineage>
</organism>
<dbReference type="GO" id="GO:0004069">
    <property type="term" value="F:L-aspartate:2-oxoglutarate aminotransferase activity"/>
    <property type="evidence" value="ECO:0007669"/>
    <property type="project" value="InterPro"/>
</dbReference>
<reference evidence="1 2" key="1">
    <citation type="submission" date="2020-01" db="EMBL/GenBank/DDBJ databases">
        <authorList>
            <person name="Deng T."/>
        </authorList>
    </citation>
    <scope>NUCLEOTIDE SEQUENCE [LARGE SCALE GENOMIC DNA]</scope>
    <source>
        <strain evidence="1 2">5221</strain>
    </source>
</reference>
<dbReference type="AlphaFoldDB" id="A0A6N9HAS5"/>
<sequence>MTAAQDPQAALRAAHDAYEEFAQRGLDLDITRGKPAPEQLDLSAELLTAVTGDDVHSPSGVDARNYGGAEGLRELRELFAPLLGVPADQLLAQGNSSLTLMRDALTFALLFGTPAGGAPWVEGRRAMLCPVPGYDRHFGLAEALGFELISIPMDDEGPDLEAVRQAVADPAVKAMWTVPLYSNPTGVSMSERRARDLLALETAAPDFTILWDNAYGLHHLREPHAQPLDALGLAAEAGRPDRVWEFASTSKITFAGSGVAFFASSPANVDWFLEHTAAGSIGPDKLNQLRHLRFFGDPEAVRAHMERQAALIEPKFAAVERALADGLSEGSAASWTRPHGGYFITLRVAPGTADRVVKLASEAGVKLTPAGATHPYGLDPEDAYIRIAPTMPSLDDVRAAAEGLVACVRLAELEAAAAS</sequence>
<dbReference type="PANTHER" id="PTHR43799">
    <property type="entry name" value="AMINOTRANSFERASE, PUTATIVE-RELATED"/>
    <property type="match status" value="1"/>
</dbReference>
<dbReference type="InterPro" id="IPR024551">
    <property type="entry name" value="AspAT_Ic"/>
</dbReference>
<protein>
    <submittedName>
        <fullName evidence="1">Aminotransferase</fullName>
    </submittedName>
</protein>
<name>A0A6N9HAS5_9MICO</name>
<evidence type="ECO:0000313" key="2">
    <source>
        <dbReference type="Proteomes" id="UP000469215"/>
    </source>
</evidence>
<evidence type="ECO:0000313" key="1">
    <source>
        <dbReference type="EMBL" id="MYM20831.1"/>
    </source>
</evidence>
<proteinExistence type="predicted"/>
<accession>A0A6N9HAS5</accession>
<dbReference type="PANTHER" id="PTHR43799:SF1">
    <property type="entry name" value="ASPARTATE AMINOTRANSFERASE"/>
    <property type="match status" value="1"/>
</dbReference>
<dbReference type="CDD" id="cd00609">
    <property type="entry name" value="AAT_like"/>
    <property type="match status" value="1"/>
</dbReference>
<dbReference type="Proteomes" id="UP000469215">
    <property type="component" value="Unassembled WGS sequence"/>
</dbReference>
<gene>
    <name evidence="1" type="ORF">GSY69_12875</name>
</gene>
<keyword evidence="1" id="KW-0032">Aminotransferase</keyword>
<dbReference type="InterPro" id="IPR015422">
    <property type="entry name" value="PyrdxlP-dep_Trfase_small"/>
</dbReference>
<keyword evidence="1" id="KW-0808">Transferase</keyword>